<sequence>MSNRDRSADLSMDTPDSWPHSLHTATSSTNPSRTTSVRSTLKTSRGPDDSFSSISSTAETNSHLSLPTLRSITGMSGLVLAEVGDSMVEFDVYGQAGGSGFRAGQRIAPDCVTPGGGSTDWGAKPQRPQPRKAASAGVESLSETLSRSDTFLDIGAPARSAAELKSLLGNAQSRLKPGASMFPQSLRRAVSTGTGLNILAEGVALEQAKARARVEVDIVLESETCVQGGYLKGHVKIHVGKFSVKDPPVLLSQGKVRVVGFECIPFENNRCMFYQHSVPFSEVMTGADIFCRTGEDEDGWAEAKEGTHVLPFAMLLPMEGNCGTPKGSLNVHSGVCLRYVAMVSIRIKDALTSKQSIAHFYRHCEIWPRLNPDTVLAPAPRPLVAEASKSLFMGGSGKIKLTAKLHRLYWVAGQHCSVKIRVINDTKKAIKSATITLIRTTTIFRPHPHLDAGNGRTIDPDACQTTTMRKQVAESTLGMGQRCVKGHASAKGWWTGVDPGEALEFAHSIVLPQDVLSVARVRLLEVEYSLRISVSAGPLSSDVQVTLPIRVVNFLSLDPPHTSPRTPLKQLVPKPQITTRETWYRKSRPEGGEQYMGSETVPGMKYSNQDTDVVPLSAKPTMTESFVPNSEQMDPSTSIDSGSVYPPTDTATETGTITQSRFEQSPVEETDNMLHRLEINNSFSQLQLEIGGIEHGSSESNPATPTVCNAVQHPQGPREQTLFRMPSSYGEAPLLQPQYQSSSSGSEPSSSFAHRVHNKLVAFAMEDGNASRSLVGREIDGRRGLASRQNNTRSMFAVSPTRMLPKPPSGIVHKGSMSALLASPSAFISGWRSPRRHEDSDEEGSVRPTPPSTHNSAFISGWRSSRKHEDSDEEGSARPPLLSTQKSSNSVKAKIKELEEKMRGN</sequence>
<dbReference type="Gene3D" id="2.60.40.640">
    <property type="match status" value="1"/>
</dbReference>
<feature type="region of interest" description="Disordered" evidence="1">
    <location>
        <begin position="113"/>
        <end position="137"/>
    </location>
</feature>
<feature type="region of interest" description="Disordered" evidence="1">
    <location>
        <begin position="830"/>
        <end position="905"/>
    </location>
</feature>
<feature type="region of interest" description="Disordered" evidence="1">
    <location>
        <begin position="1"/>
        <end position="60"/>
    </location>
</feature>
<dbReference type="InterPro" id="IPR014756">
    <property type="entry name" value="Ig_E-set"/>
</dbReference>
<dbReference type="SMART" id="SM01017">
    <property type="entry name" value="Arrestin_C"/>
    <property type="match status" value="1"/>
</dbReference>
<organism>
    <name type="scientific">Serpula lacrymans var. lacrymans (strain S7.9)</name>
    <name type="common">Dry rot fungus</name>
    <dbReference type="NCBI Taxonomy" id="578457"/>
    <lineage>
        <taxon>Eukaryota</taxon>
        <taxon>Fungi</taxon>
        <taxon>Dikarya</taxon>
        <taxon>Basidiomycota</taxon>
        <taxon>Agaricomycotina</taxon>
        <taxon>Agaricomycetes</taxon>
        <taxon>Agaricomycetidae</taxon>
        <taxon>Boletales</taxon>
        <taxon>Coniophorineae</taxon>
        <taxon>Serpulaceae</taxon>
        <taxon>Serpula</taxon>
    </lineage>
</organism>
<dbReference type="InterPro" id="IPR011022">
    <property type="entry name" value="Arrestin_C-like"/>
</dbReference>
<dbReference type="Pfam" id="PF02752">
    <property type="entry name" value="Arrestin_C"/>
    <property type="match status" value="1"/>
</dbReference>
<feature type="region of interest" description="Disordered" evidence="1">
    <location>
        <begin position="732"/>
        <end position="752"/>
    </location>
</feature>
<dbReference type="GO" id="GO:0031625">
    <property type="term" value="F:ubiquitin protein ligase binding"/>
    <property type="evidence" value="ECO:0007669"/>
    <property type="project" value="TreeGrafter"/>
</dbReference>
<dbReference type="InterPro" id="IPR050357">
    <property type="entry name" value="Arrestin_domain-protein"/>
</dbReference>
<name>F8NG70_SERL9</name>
<dbReference type="GO" id="GO:0005829">
    <property type="term" value="C:cytosol"/>
    <property type="evidence" value="ECO:0007669"/>
    <property type="project" value="TreeGrafter"/>
</dbReference>
<feature type="compositionally biased region" description="Polar residues" evidence="1">
    <location>
        <begin position="626"/>
        <end position="641"/>
    </location>
</feature>
<feature type="compositionally biased region" description="Polar residues" evidence="1">
    <location>
        <begin position="50"/>
        <end position="60"/>
    </location>
</feature>
<dbReference type="InterPro" id="IPR014752">
    <property type="entry name" value="Arrestin-like_C"/>
</dbReference>
<dbReference type="PANTHER" id="PTHR11188">
    <property type="entry name" value="ARRESTIN DOMAIN CONTAINING PROTEIN"/>
    <property type="match status" value="1"/>
</dbReference>
<dbReference type="SUPFAM" id="SSF81296">
    <property type="entry name" value="E set domains"/>
    <property type="match status" value="1"/>
</dbReference>
<feature type="domain" description="Arrestin C-terminal-like" evidence="2">
    <location>
        <begin position="395"/>
        <end position="554"/>
    </location>
</feature>
<protein>
    <recommendedName>
        <fullName evidence="2">Arrestin C-terminal-like domain-containing protein</fullName>
    </recommendedName>
</protein>
<dbReference type="RefSeq" id="XP_007312924.1">
    <property type="nucleotide sequence ID" value="XM_007312862.1"/>
</dbReference>
<dbReference type="OrthoDB" id="298939at2759"/>
<feature type="compositionally biased region" description="Polar residues" evidence="1">
    <location>
        <begin position="23"/>
        <end position="43"/>
    </location>
</feature>
<dbReference type="GO" id="GO:0005886">
    <property type="term" value="C:plasma membrane"/>
    <property type="evidence" value="ECO:0007669"/>
    <property type="project" value="TreeGrafter"/>
</dbReference>
<reference evidence="3" key="1">
    <citation type="submission" date="2011-04" db="EMBL/GenBank/DDBJ databases">
        <title>Evolution of plant cell wall degrading machinery underlies the functional diversity of forest fungi.</title>
        <authorList>
            <consortium name="US DOE Joint Genome Institute (JGI-PGF)"/>
            <person name="Eastwood D.C."/>
            <person name="Floudas D."/>
            <person name="Binder M."/>
            <person name="Majcherczyk A."/>
            <person name="Schneider P."/>
            <person name="Aerts A."/>
            <person name="Asiegbu F.O."/>
            <person name="Baker S.E."/>
            <person name="Barry K."/>
            <person name="Bendiksby M."/>
            <person name="Blumentritt M."/>
            <person name="Coutinho P.M."/>
            <person name="Cullen D."/>
            <person name="Cullen D."/>
            <person name="Gathman A."/>
            <person name="Goodell B."/>
            <person name="Henrissat B."/>
            <person name="Ihrmark K."/>
            <person name="Kauserud H."/>
            <person name="Kohler A."/>
            <person name="LaButti K."/>
            <person name="Lapidus A."/>
            <person name="Lavin J.L."/>
            <person name="Lee Y.-H."/>
            <person name="Lindquist E."/>
            <person name="Lilly W."/>
            <person name="Lucas S."/>
            <person name="Morin E."/>
            <person name="Murat C."/>
            <person name="Oguiza J.A."/>
            <person name="Park J."/>
            <person name="Pisabarro A.G."/>
            <person name="Riley R."/>
            <person name="Rosling A."/>
            <person name="Salamov A."/>
            <person name="Schmidt O."/>
            <person name="Schmutz J."/>
            <person name="Skrede I."/>
            <person name="Stenlid J."/>
            <person name="Wiebenga A."/>
            <person name="Xie X."/>
            <person name="Kues U."/>
            <person name="Hibbett D.S."/>
            <person name="Hoffmeister D."/>
            <person name="Hogberg N."/>
            <person name="Martin F."/>
            <person name="Grigoriev I.V."/>
            <person name="Watkinson S.C."/>
        </authorList>
    </citation>
    <scope>NUCLEOTIDE SEQUENCE</scope>
    <source>
        <strain evidence="3">S7.9</strain>
    </source>
</reference>
<dbReference type="GO" id="GO:0070086">
    <property type="term" value="P:ubiquitin-dependent endocytosis"/>
    <property type="evidence" value="ECO:0007669"/>
    <property type="project" value="TreeGrafter"/>
</dbReference>
<dbReference type="GeneID" id="18814052"/>
<dbReference type="EMBL" id="GL945428">
    <property type="protein sequence ID" value="EGO31040.1"/>
    <property type="molecule type" value="Genomic_DNA"/>
</dbReference>
<dbReference type="Proteomes" id="UP000008064">
    <property type="component" value="Unassembled WGS sequence"/>
</dbReference>
<evidence type="ECO:0000313" key="3">
    <source>
        <dbReference type="EMBL" id="EGO31040.1"/>
    </source>
</evidence>
<feature type="region of interest" description="Disordered" evidence="1">
    <location>
        <begin position="589"/>
        <end position="608"/>
    </location>
</feature>
<dbReference type="PANTHER" id="PTHR11188:SF17">
    <property type="entry name" value="FI21816P1"/>
    <property type="match status" value="1"/>
</dbReference>
<feature type="compositionally biased region" description="Basic and acidic residues" evidence="1">
    <location>
        <begin position="894"/>
        <end position="905"/>
    </location>
</feature>
<dbReference type="AlphaFoldDB" id="F8NG70"/>
<proteinExistence type="predicted"/>
<dbReference type="KEGG" id="sla:SERLADRAFT_432703"/>
<gene>
    <name evidence="3" type="ORF">SERLADRAFT_432703</name>
</gene>
<accession>F8NG70</accession>
<feature type="compositionally biased region" description="Polar residues" evidence="1">
    <location>
        <begin position="882"/>
        <end position="891"/>
    </location>
</feature>
<dbReference type="GO" id="GO:0030674">
    <property type="term" value="F:protein-macromolecule adaptor activity"/>
    <property type="evidence" value="ECO:0007669"/>
    <property type="project" value="TreeGrafter"/>
</dbReference>
<feature type="compositionally biased region" description="Low complexity" evidence="1">
    <location>
        <begin position="741"/>
        <end position="751"/>
    </location>
</feature>
<evidence type="ECO:0000256" key="1">
    <source>
        <dbReference type="SAM" id="MobiDB-lite"/>
    </source>
</evidence>
<evidence type="ECO:0000259" key="2">
    <source>
        <dbReference type="SMART" id="SM01017"/>
    </source>
</evidence>
<feature type="region of interest" description="Disordered" evidence="1">
    <location>
        <begin position="626"/>
        <end position="645"/>
    </location>
</feature>
<dbReference type="HOGENOM" id="CLU_356085_0_0_1"/>